<proteinExistence type="predicted"/>
<evidence type="ECO:0000313" key="1">
    <source>
        <dbReference type="EMBL" id="KAH7904200.1"/>
    </source>
</evidence>
<reference evidence="1" key="1">
    <citation type="journal article" date="2021" name="New Phytol.">
        <title>Evolutionary innovations through gain and loss of genes in the ectomycorrhizal Boletales.</title>
        <authorList>
            <person name="Wu G."/>
            <person name="Miyauchi S."/>
            <person name="Morin E."/>
            <person name="Kuo A."/>
            <person name="Drula E."/>
            <person name="Varga T."/>
            <person name="Kohler A."/>
            <person name="Feng B."/>
            <person name="Cao Y."/>
            <person name="Lipzen A."/>
            <person name="Daum C."/>
            <person name="Hundley H."/>
            <person name="Pangilinan J."/>
            <person name="Johnson J."/>
            <person name="Barry K."/>
            <person name="LaButti K."/>
            <person name="Ng V."/>
            <person name="Ahrendt S."/>
            <person name="Min B."/>
            <person name="Choi I.G."/>
            <person name="Park H."/>
            <person name="Plett J.M."/>
            <person name="Magnuson J."/>
            <person name="Spatafora J.W."/>
            <person name="Nagy L.G."/>
            <person name="Henrissat B."/>
            <person name="Grigoriev I.V."/>
            <person name="Yang Z.L."/>
            <person name="Xu J."/>
            <person name="Martin F.M."/>
        </authorList>
    </citation>
    <scope>NUCLEOTIDE SEQUENCE</scope>
    <source>
        <strain evidence="1">ATCC 28755</strain>
    </source>
</reference>
<name>A0ACB7ZSZ5_9AGAM</name>
<sequence length="292" mass="33092">MSSNGVPMAAVEQSAPSKPPTLTPGDISPAVARNWDMACRTYFMHKRINAEDQVKMIAFGMLDPRLQNWYITNSEQLDVLSFPDYLKEFKSTWLETHWDVKIRRKLLSSKQSSRSFYEWAIDLQTQNALLHGSPSFLSDEQLLHQLEANMNDDLSTDVLHANMEGEPTLKGWIEWVKRLDDKRREQSSRQLRIAEEAIKSNRRVKDITNTSYKPRYNVSSSSVATSASSSTTPATPRLPPLTQAERDLLAQNKGCFKCRKLFVDHRAKDCKDDAPDPATYKTITAAIVAAAK</sequence>
<protein>
    <submittedName>
        <fullName evidence="1">Uncharacterized protein</fullName>
    </submittedName>
</protein>
<dbReference type="EMBL" id="MU268567">
    <property type="protein sequence ID" value="KAH7904200.1"/>
    <property type="molecule type" value="Genomic_DNA"/>
</dbReference>
<comment type="caution">
    <text evidence="1">The sequence shown here is derived from an EMBL/GenBank/DDBJ whole genome shotgun (WGS) entry which is preliminary data.</text>
</comment>
<evidence type="ECO:0000313" key="2">
    <source>
        <dbReference type="Proteomes" id="UP000790377"/>
    </source>
</evidence>
<gene>
    <name evidence="1" type="ORF">BJ138DRAFT_1019457</name>
</gene>
<accession>A0ACB7ZSZ5</accession>
<feature type="non-terminal residue" evidence="1">
    <location>
        <position position="292"/>
    </location>
</feature>
<dbReference type="Proteomes" id="UP000790377">
    <property type="component" value="Unassembled WGS sequence"/>
</dbReference>
<organism evidence="1 2">
    <name type="scientific">Hygrophoropsis aurantiaca</name>
    <dbReference type="NCBI Taxonomy" id="72124"/>
    <lineage>
        <taxon>Eukaryota</taxon>
        <taxon>Fungi</taxon>
        <taxon>Dikarya</taxon>
        <taxon>Basidiomycota</taxon>
        <taxon>Agaricomycotina</taxon>
        <taxon>Agaricomycetes</taxon>
        <taxon>Agaricomycetidae</taxon>
        <taxon>Boletales</taxon>
        <taxon>Coniophorineae</taxon>
        <taxon>Hygrophoropsidaceae</taxon>
        <taxon>Hygrophoropsis</taxon>
    </lineage>
</organism>
<keyword evidence="2" id="KW-1185">Reference proteome</keyword>